<dbReference type="AlphaFoldDB" id="A0A382LNR8"/>
<dbReference type="GO" id="GO:0003735">
    <property type="term" value="F:structural constituent of ribosome"/>
    <property type="evidence" value="ECO:0007669"/>
    <property type="project" value="InterPro"/>
</dbReference>
<dbReference type="CDD" id="cd00336">
    <property type="entry name" value="Ribosomal_L22"/>
    <property type="match status" value="1"/>
</dbReference>
<dbReference type="InterPro" id="IPR001063">
    <property type="entry name" value="Ribosomal_uL22"/>
</dbReference>
<dbReference type="InterPro" id="IPR005727">
    <property type="entry name" value="Ribosomal_uL22_bac/chlpt-type"/>
</dbReference>
<dbReference type="PROSITE" id="PS00464">
    <property type="entry name" value="RIBOSOMAL_L22"/>
    <property type="match status" value="1"/>
</dbReference>
<proteinExistence type="inferred from homology"/>
<organism evidence="6">
    <name type="scientific">marine metagenome</name>
    <dbReference type="NCBI Taxonomy" id="408172"/>
    <lineage>
        <taxon>unclassified sequences</taxon>
        <taxon>metagenomes</taxon>
        <taxon>ecological metagenomes</taxon>
    </lineage>
</organism>
<dbReference type="PANTHER" id="PTHR13501:SF8">
    <property type="entry name" value="LARGE RIBOSOMAL SUBUNIT PROTEIN UL22M"/>
    <property type="match status" value="1"/>
</dbReference>
<evidence type="ECO:0000256" key="5">
    <source>
        <dbReference type="ARBA" id="ARBA00023274"/>
    </source>
</evidence>
<keyword evidence="5" id="KW-0687">Ribonucleoprotein</keyword>
<dbReference type="GO" id="GO:0022625">
    <property type="term" value="C:cytosolic large ribosomal subunit"/>
    <property type="evidence" value="ECO:0007669"/>
    <property type="project" value="TreeGrafter"/>
</dbReference>
<evidence type="ECO:0000256" key="3">
    <source>
        <dbReference type="ARBA" id="ARBA00022884"/>
    </source>
</evidence>
<comment type="similarity">
    <text evidence="1">Belongs to the universal ribosomal protein uL22 family.</text>
</comment>
<evidence type="ECO:0000256" key="1">
    <source>
        <dbReference type="ARBA" id="ARBA00009451"/>
    </source>
</evidence>
<reference evidence="6" key="1">
    <citation type="submission" date="2018-05" db="EMBL/GenBank/DDBJ databases">
        <authorList>
            <person name="Lanie J.A."/>
            <person name="Ng W.-L."/>
            <person name="Kazmierczak K.M."/>
            <person name="Andrzejewski T.M."/>
            <person name="Davidsen T.M."/>
            <person name="Wayne K.J."/>
            <person name="Tettelin H."/>
            <person name="Glass J.I."/>
            <person name="Rusch D."/>
            <person name="Podicherti R."/>
            <person name="Tsui H.-C.T."/>
            <person name="Winkler M.E."/>
        </authorList>
    </citation>
    <scope>NUCLEOTIDE SEQUENCE</scope>
</reference>
<keyword evidence="3" id="KW-0694">RNA-binding</keyword>
<keyword evidence="4" id="KW-0689">Ribosomal protein</keyword>
<dbReference type="Pfam" id="PF00237">
    <property type="entry name" value="Ribosomal_L22"/>
    <property type="match status" value="1"/>
</dbReference>
<dbReference type="GO" id="GO:0019843">
    <property type="term" value="F:rRNA binding"/>
    <property type="evidence" value="ECO:0007669"/>
    <property type="project" value="UniProtKB-KW"/>
</dbReference>
<accession>A0A382LNR8</accession>
<evidence type="ECO:0000256" key="4">
    <source>
        <dbReference type="ARBA" id="ARBA00022980"/>
    </source>
</evidence>
<evidence type="ECO:0000313" key="6">
    <source>
        <dbReference type="EMBL" id="SVC38358.1"/>
    </source>
</evidence>
<dbReference type="PANTHER" id="PTHR13501">
    <property type="entry name" value="CHLOROPLAST 50S RIBOSOMAL PROTEIN L22-RELATED"/>
    <property type="match status" value="1"/>
</dbReference>
<dbReference type="Gene3D" id="3.90.470.10">
    <property type="entry name" value="Ribosomal protein L22/L17"/>
    <property type="match status" value="1"/>
</dbReference>
<dbReference type="InterPro" id="IPR047867">
    <property type="entry name" value="Ribosomal_uL22_bac/org-type"/>
</dbReference>
<evidence type="ECO:0008006" key="7">
    <source>
        <dbReference type="Google" id="ProtNLM"/>
    </source>
</evidence>
<name>A0A382LNR8_9ZZZZ</name>
<protein>
    <recommendedName>
        <fullName evidence="7">50S ribosomal protein L22</fullName>
    </recommendedName>
</protein>
<keyword evidence="2" id="KW-0699">rRNA-binding</keyword>
<dbReference type="NCBIfam" id="TIGR01044">
    <property type="entry name" value="rplV_bact"/>
    <property type="match status" value="1"/>
</dbReference>
<dbReference type="SUPFAM" id="SSF54843">
    <property type="entry name" value="Ribosomal protein L22"/>
    <property type="match status" value="1"/>
</dbReference>
<dbReference type="GO" id="GO:0006412">
    <property type="term" value="P:translation"/>
    <property type="evidence" value="ECO:0007669"/>
    <property type="project" value="InterPro"/>
</dbReference>
<sequence length="95" mass="10592">MELVKGKNVEPALNILHFSKEKAAYVIEKTLRSALSNLMQGEEDQNISTDEISIKEAFVNGGPVQKRFRARAQGRASRIRKPTSHLTIVVTDGKE</sequence>
<dbReference type="InterPro" id="IPR018260">
    <property type="entry name" value="Ribosomal_uL22_CS"/>
</dbReference>
<dbReference type="InterPro" id="IPR036394">
    <property type="entry name" value="Ribosomal_uL22_sf"/>
</dbReference>
<evidence type="ECO:0000256" key="2">
    <source>
        <dbReference type="ARBA" id="ARBA00022730"/>
    </source>
</evidence>
<dbReference type="EMBL" id="UINC01088279">
    <property type="protein sequence ID" value="SVC38358.1"/>
    <property type="molecule type" value="Genomic_DNA"/>
</dbReference>
<gene>
    <name evidence="6" type="ORF">METZ01_LOCUS291212</name>
</gene>